<gene>
    <name evidence="1" type="ORF">BVU17_14860</name>
</gene>
<dbReference type="KEGG" id="hta:BVU17_14860"/>
<dbReference type="Proteomes" id="UP000242917">
    <property type="component" value="Chromosome I"/>
</dbReference>
<evidence type="ECO:0000313" key="1">
    <source>
        <dbReference type="EMBL" id="AUG48743.1"/>
    </source>
</evidence>
<keyword evidence="2" id="KW-1185">Reference proteome</keyword>
<dbReference type="AlphaFoldDB" id="A0A2H5A1Y7"/>
<reference evidence="1 2" key="1">
    <citation type="submission" date="2017-01" db="EMBL/GenBank/DDBJ databases">
        <title>A Red Light-Sensitive Sensory Rhodopsin I From Haloarcula taiwanensis, A New Haloarchaeon Isolated From Taiwan.</title>
        <authorList>
            <person name="Yang C.-S."/>
            <person name="Han Y.-A."/>
            <person name="Chen P.-C."/>
            <person name="Ng W.V."/>
            <person name="Chen T.-W."/>
        </authorList>
    </citation>
    <scope>NUCLEOTIDE SEQUENCE [LARGE SCALE GENOMIC DNA]</scope>
    <source>
        <strain evidence="1 2">Taiwanensis</strain>
    </source>
</reference>
<name>A0A2H5A1Y7_9EURY</name>
<proteinExistence type="predicted"/>
<dbReference type="EMBL" id="CP019154">
    <property type="protein sequence ID" value="AUG48743.1"/>
    <property type="molecule type" value="Genomic_DNA"/>
</dbReference>
<sequence>MLSYADWLSSGSTTVLPQFEHAVRDRSNVRSQNGQMNRDAPTVSVPDMVVRGVPSLNVCPLRAYDGHGHVTIYIAFLGQRSRVRPVRHR</sequence>
<organism evidence="1 2">
    <name type="scientific">Haloarcula taiwanensis</name>
    <dbReference type="NCBI Taxonomy" id="1932004"/>
    <lineage>
        <taxon>Archaea</taxon>
        <taxon>Methanobacteriati</taxon>
        <taxon>Methanobacteriota</taxon>
        <taxon>Stenosarchaea group</taxon>
        <taxon>Halobacteria</taxon>
        <taxon>Halobacteriales</taxon>
        <taxon>Haloarculaceae</taxon>
        <taxon>Haloarcula</taxon>
    </lineage>
</organism>
<accession>A0A2H5A1Y7</accession>
<evidence type="ECO:0000313" key="2">
    <source>
        <dbReference type="Proteomes" id="UP000242917"/>
    </source>
</evidence>
<protein>
    <submittedName>
        <fullName evidence="1">Uncharacterized protein</fullName>
    </submittedName>
</protein>